<dbReference type="EMBL" id="FNXT01000060">
    <property type="protein sequence ID" value="SZX60380.1"/>
    <property type="molecule type" value="Genomic_DNA"/>
</dbReference>
<organism evidence="2 4">
    <name type="scientific">Tetradesmus obliquus</name>
    <name type="common">Green alga</name>
    <name type="synonym">Acutodesmus obliquus</name>
    <dbReference type="NCBI Taxonomy" id="3088"/>
    <lineage>
        <taxon>Eukaryota</taxon>
        <taxon>Viridiplantae</taxon>
        <taxon>Chlorophyta</taxon>
        <taxon>core chlorophytes</taxon>
        <taxon>Chlorophyceae</taxon>
        <taxon>CS clade</taxon>
        <taxon>Sphaeropleales</taxon>
        <taxon>Scenedesmaceae</taxon>
        <taxon>Tetradesmus</taxon>
    </lineage>
</organism>
<evidence type="ECO:0000256" key="1">
    <source>
        <dbReference type="SAM" id="MobiDB-lite"/>
    </source>
</evidence>
<proteinExistence type="predicted"/>
<gene>
    <name evidence="3" type="ORF">BQ4739_LOCUS15411</name>
    <name evidence="2" type="ORF">BQ4739_LOCUS934</name>
</gene>
<feature type="compositionally biased region" description="Low complexity" evidence="1">
    <location>
        <begin position="52"/>
        <end position="69"/>
    </location>
</feature>
<dbReference type="EMBL" id="FNXT01001225">
    <property type="protein sequence ID" value="SZX75105.1"/>
    <property type="molecule type" value="Genomic_DNA"/>
</dbReference>
<evidence type="ECO:0000313" key="4">
    <source>
        <dbReference type="Proteomes" id="UP000256970"/>
    </source>
</evidence>
<reference evidence="2 4" key="1">
    <citation type="submission" date="2016-10" db="EMBL/GenBank/DDBJ databases">
        <authorList>
            <person name="Cai Z."/>
        </authorList>
    </citation>
    <scope>NUCLEOTIDE SEQUENCE [LARGE SCALE GENOMIC DNA]</scope>
</reference>
<keyword evidence="4" id="KW-1185">Reference proteome</keyword>
<feature type="compositionally biased region" description="Basic and acidic residues" evidence="1">
    <location>
        <begin position="70"/>
        <end position="82"/>
    </location>
</feature>
<accession>A0A383V618</accession>
<protein>
    <submittedName>
        <fullName evidence="2">Uncharacterized protein</fullName>
    </submittedName>
</protein>
<evidence type="ECO:0000313" key="3">
    <source>
        <dbReference type="EMBL" id="SZX75105.1"/>
    </source>
</evidence>
<dbReference type="AlphaFoldDB" id="A0A383V618"/>
<dbReference type="Proteomes" id="UP000256970">
    <property type="component" value="Unassembled WGS sequence"/>
</dbReference>
<feature type="region of interest" description="Disordered" evidence="1">
    <location>
        <begin position="38"/>
        <end position="89"/>
    </location>
</feature>
<name>A0A383V618_TETOB</name>
<sequence>MLVFRVWHGASKQLAGAATDRNLHYKVAVKAKIVSIKPANAFRHGNQHPEKQQQQQQQQEGPGPAAPRKPAGDKQRAQEDKQQLPAGTT</sequence>
<evidence type="ECO:0000313" key="2">
    <source>
        <dbReference type="EMBL" id="SZX60380.1"/>
    </source>
</evidence>